<protein>
    <recommendedName>
        <fullName evidence="1">AB hydrolase-1 domain-containing protein</fullName>
    </recommendedName>
</protein>
<dbReference type="STRING" id="1798500.A3C21_02210"/>
<evidence type="ECO:0000313" key="2">
    <source>
        <dbReference type="EMBL" id="OGG67050.1"/>
    </source>
</evidence>
<accession>A0A1F6E0H7</accession>
<dbReference type="InterPro" id="IPR000073">
    <property type="entry name" value="AB_hydrolase_1"/>
</dbReference>
<reference evidence="2 3" key="1">
    <citation type="journal article" date="2016" name="Nat. Commun.">
        <title>Thousands of microbial genomes shed light on interconnected biogeochemical processes in an aquifer system.</title>
        <authorList>
            <person name="Anantharaman K."/>
            <person name="Brown C.T."/>
            <person name="Hug L.A."/>
            <person name="Sharon I."/>
            <person name="Castelle C.J."/>
            <person name="Probst A.J."/>
            <person name="Thomas B.C."/>
            <person name="Singh A."/>
            <person name="Wilkins M.J."/>
            <person name="Karaoz U."/>
            <person name="Brodie E.L."/>
            <person name="Williams K.H."/>
            <person name="Hubbard S.S."/>
            <person name="Banfield J.F."/>
        </authorList>
    </citation>
    <scope>NUCLEOTIDE SEQUENCE [LARGE SCALE GENOMIC DNA]</scope>
</reference>
<sequence>MKESFFEERGLYYRTNDLREGRPTLVFIHGLSGSSSVWPPYERYFEDSFNVVSMDLRGHGRSRKLFFYSAYSPELIAEDILALLSHLAIRRCIVIGHSFGTLLALSAIKQAPEQFSAVVFLSPTYGASDAWWLPFARVFTSVFAFLSVLLPFDPKPRGHVDYSTYAPTGDWSLRRIIPDIRNTSLRVYLFCTQHIYKLDTEEWWRGLDIPVLIVHGKKDTVIPVTSAEKLHTLLPSSKLVLLENANHILPVNNISEVTAVLSSFLADNDPGKSLKP</sequence>
<dbReference type="Proteomes" id="UP000178572">
    <property type="component" value="Unassembled WGS sequence"/>
</dbReference>
<dbReference type="Gene3D" id="3.40.50.1820">
    <property type="entry name" value="alpha/beta hydrolase"/>
    <property type="match status" value="1"/>
</dbReference>
<gene>
    <name evidence="2" type="ORF">A3C21_02210</name>
</gene>
<evidence type="ECO:0000313" key="3">
    <source>
        <dbReference type="Proteomes" id="UP000178572"/>
    </source>
</evidence>
<dbReference type="EMBL" id="MFLN01000029">
    <property type="protein sequence ID" value="OGG67050.1"/>
    <property type="molecule type" value="Genomic_DNA"/>
</dbReference>
<evidence type="ECO:0000259" key="1">
    <source>
        <dbReference type="Pfam" id="PF00561"/>
    </source>
</evidence>
<feature type="domain" description="AB hydrolase-1" evidence="1">
    <location>
        <begin position="23"/>
        <end position="249"/>
    </location>
</feature>
<dbReference type="SUPFAM" id="SSF53474">
    <property type="entry name" value="alpha/beta-Hydrolases"/>
    <property type="match status" value="1"/>
</dbReference>
<dbReference type="PANTHER" id="PTHR43798">
    <property type="entry name" value="MONOACYLGLYCEROL LIPASE"/>
    <property type="match status" value="1"/>
</dbReference>
<name>A0A1F6E0H7_9BACT</name>
<dbReference type="PRINTS" id="PR00111">
    <property type="entry name" value="ABHYDROLASE"/>
</dbReference>
<organism evidence="2 3">
    <name type="scientific">Candidatus Kaiserbacteria bacterium RIFCSPHIGHO2_02_FULL_59_21</name>
    <dbReference type="NCBI Taxonomy" id="1798500"/>
    <lineage>
        <taxon>Bacteria</taxon>
        <taxon>Candidatus Kaiseribacteriota</taxon>
    </lineage>
</organism>
<proteinExistence type="predicted"/>
<dbReference type="InterPro" id="IPR029058">
    <property type="entry name" value="AB_hydrolase_fold"/>
</dbReference>
<dbReference type="InterPro" id="IPR050266">
    <property type="entry name" value="AB_hydrolase_sf"/>
</dbReference>
<comment type="caution">
    <text evidence="2">The sequence shown here is derived from an EMBL/GenBank/DDBJ whole genome shotgun (WGS) entry which is preliminary data.</text>
</comment>
<dbReference type="AlphaFoldDB" id="A0A1F6E0H7"/>
<dbReference type="Pfam" id="PF00561">
    <property type="entry name" value="Abhydrolase_1"/>
    <property type="match status" value="1"/>
</dbReference>